<accession>A0A8S9TYE4</accession>
<dbReference type="Proteomes" id="UP000704712">
    <property type="component" value="Unassembled WGS sequence"/>
</dbReference>
<evidence type="ECO:0000259" key="2">
    <source>
        <dbReference type="Pfam" id="PF22547"/>
    </source>
</evidence>
<dbReference type="PANTHER" id="PTHR43883">
    <property type="entry name" value="SLR0207 PROTEIN"/>
    <property type="match status" value="1"/>
</dbReference>
<name>A0A8S9TYE4_PHYIN</name>
<dbReference type="InterPro" id="IPR054498">
    <property type="entry name" value="2H-SAK"/>
</dbReference>
<gene>
    <name evidence="4" type="ORF">GN958_ATG19943</name>
</gene>
<dbReference type="Pfam" id="PF22547">
    <property type="entry name" value="2H-SAK"/>
    <property type="match status" value="1"/>
</dbReference>
<dbReference type="Pfam" id="PF22784">
    <property type="entry name" value="PTP-SAK"/>
    <property type="match status" value="1"/>
</dbReference>
<protein>
    <submittedName>
        <fullName evidence="4">Putative transcription factor</fullName>
    </submittedName>
</protein>
<keyword evidence="1" id="KW-0378">Hydrolase</keyword>
<feature type="domain" description="Swiss Army Knife 2H phosphoesterase" evidence="2">
    <location>
        <begin position="12"/>
        <end position="129"/>
    </location>
</feature>
<sequence length="238" mass="26862">MCSQDRVIRYRGCLALRFATGSSVKKQIQLMLGMEPRFPMLPEDEWHMTLVTKDELRGLSTTAVQEAIESLSTRCFTIGLGGGNGATRALVPTGVYFVVFVWPKAQAFRTKYGLPLKDFHVSVSTSNRHDIDKTCDALLDNSCLESLDKSTVEVLSRQVTLEHKLERAMEIATLLCTKFGEETMRGWVRLADAALLLERPKLAMLSFGYLLERMTRRPLKNADEGRDSALWRHCCTQL</sequence>
<dbReference type="AlphaFoldDB" id="A0A8S9TYE4"/>
<dbReference type="InterPro" id="IPR057023">
    <property type="entry name" value="PTP-SAK"/>
</dbReference>
<dbReference type="InterPro" id="IPR052732">
    <property type="entry name" value="Cell-binding_unc_protein"/>
</dbReference>
<organism evidence="4 5">
    <name type="scientific">Phytophthora infestans</name>
    <name type="common">Potato late blight agent</name>
    <name type="synonym">Botrytis infestans</name>
    <dbReference type="NCBI Taxonomy" id="4787"/>
    <lineage>
        <taxon>Eukaryota</taxon>
        <taxon>Sar</taxon>
        <taxon>Stramenopiles</taxon>
        <taxon>Oomycota</taxon>
        <taxon>Peronosporomycetes</taxon>
        <taxon>Peronosporales</taxon>
        <taxon>Peronosporaceae</taxon>
        <taxon>Phytophthora</taxon>
    </lineage>
</organism>
<evidence type="ECO:0000313" key="4">
    <source>
        <dbReference type="EMBL" id="KAF4130938.1"/>
    </source>
</evidence>
<dbReference type="PANTHER" id="PTHR43883:SF1">
    <property type="entry name" value="GLUCONOKINASE"/>
    <property type="match status" value="1"/>
</dbReference>
<evidence type="ECO:0000313" key="5">
    <source>
        <dbReference type="Proteomes" id="UP000704712"/>
    </source>
</evidence>
<proteinExistence type="predicted"/>
<dbReference type="GO" id="GO:0016791">
    <property type="term" value="F:phosphatase activity"/>
    <property type="evidence" value="ECO:0007669"/>
    <property type="project" value="UniProtKB-ARBA"/>
</dbReference>
<evidence type="ECO:0000256" key="1">
    <source>
        <dbReference type="ARBA" id="ARBA00022801"/>
    </source>
</evidence>
<reference evidence="4" key="1">
    <citation type="submission" date="2020-03" db="EMBL/GenBank/DDBJ databases">
        <title>Hybrid Assembly of Korean Phytophthora infestans isolates.</title>
        <authorList>
            <person name="Prokchorchik M."/>
            <person name="Lee Y."/>
            <person name="Seo J."/>
            <person name="Cho J.-H."/>
            <person name="Park Y.-E."/>
            <person name="Jang D.-C."/>
            <person name="Im J.-S."/>
            <person name="Choi J.-G."/>
            <person name="Park H.-J."/>
            <person name="Lee G.-B."/>
            <person name="Lee Y.-G."/>
            <person name="Hong S.-Y."/>
            <person name="Cho K."/>
            <person name="Sohn K.H."/>
        </authorList>
    </citation>
    <scope>NUCLEOTIDE SEQUENCE</scope>
    <source>
        <strain evidence="4">KR_2_A2</strain>
    </source>
</reference>
<comment type="caution">
    <text evidence="4">The sequence shown here is derived from an EMBL/GenBank/DDBJ whole genome shotgun (WGS) entry which is preliminary data.</text>
</comment>
<feature type="domain" description="Swiss Army Knife protein DSP-PTPase phosphatase" evidence="3">
    <location>
        <begin position="142"/>
        <end position="234"/>
    </location>
</feature>
<dbReference type="EMBL" id="JAACNO010002776">
    <property type="protein sequence ID" value="KAF4130938.1"/>
    <property type="molecule type" value="Genomic_DNA"/>
</dbReference>
<evidence type="ECO:0000259" key="3">
    <source>
        <dbReference type="Pfam" id="PF22784"/>
    </source>
</evidence>